<keyword evidence="5" id="KW-1185">Reference proteome</keyword>
<feature type="domain" description="DUF7729" evidence="3">
    <location>
        <begin position="140"/>
        <end position="352"/>
    </location>
</feature>
<evidence type="ECO:0000313" key="5">
    <source>
        <dbReference type="Proteomes" id="UP001303889"/>
    </source>
</evidence>
<feature type="region of interest" description="Disordered" evidence="1">
    <location>
        <begin position="1"/>
        <end position="28"/>
    </location>
</feature>
<name>A0AAN6RT84_9PEZI</name>
<feature type="transmembrane region" description="Helical" evidence="2">
    <location>
        <begin position="362"/>
        <end position="384"/>
    </location>
</feature>
<dbReference type="Proteomes" id="UP001303889">
    <property type="component" value="Unassembled WGS sequence"/>
</dbReference>
<gene>
    <name evidence="4" type="ORF">C8A05DRAFT_16167</name>
</gene>
<dbReference type="PANTHER" id="PTHR39460:SF1">
    <property type="entry name" value="C6 TRANSCRIPTION FACTOR"/>
    <property type="match status" value="1"/>
</dbReference>
<keyword evidence="2" id="KW-1133">Transmembrane helix</keyword>
<sequence>MASPAPSLPAGTAARRSSRSDTRSRPIHARRPTPWTVVFALFVCFVSHALAAAPDAAAPMETLIIDHRVFSPPDQGRMLQGRAESDDKSTESSSHSTKTSASGSKTTSASGSVTSTFSVAVGSSTSKSSSSSSSVAASPLPSILDSMSPSDFNNDAGQSSTSCPAFFNSFLANSTFQECYSLAMLFDRSKSFFEAQRSPVSITRTLDATCAPNPSKCSDYFRRLARSLTASENCGAEFQANNVALVTDTYRAMRAYATVYTAGCLKDPDTGAYCYANAVTNLTNPSSTYFYFLPLNKTLPGTTVPACGFCMQQTMALYQAASADRGQAIAYTYVAAAKQINIICGPGFVNETLAAEVIPSGAAALGALPVWVTTALSLVAVVWLV</sequence>
<reference evidence="4" key="1">
    <citation type="journal article" date="2023" name="Mol. Phylogenet. Evol.">
        <title>Genome-scale phylogeny and comparative genomics of the fungal order Sordariales.</title>
        <authorList>
            <person name="Hensen N."/>
            <person name="Bonometti L."/>
            <person name="Westerberg I."/>
            <person name="Brannstrom I.O."/>
            <person name="Guillou S."/>
            <person name="Cros-Aarteil S."/>
            <person name="Calhoun S."/>
            <person name="Haridas S."/>
            <person name="Kuo A."/>
            <person name="Mondo S."/>
            <person name="Pangilinan J."/>
            <person name="Riley R."/>
            <person name="LaButti K."/>
            <person name="Andreopoulos B."/>
            <person name="Lipzen A."/>
            <person name="Chen C."/>
            <person name="Yan M."/>
            <person name="Daum C."/>
            <person name="Ng V."/>
            <person name="Clum A."/>
            <person name="Steindorff A."/>
            <person name="Ohm R.A."/>
            <person name="Martin F."/>
            <person name="Silar P."/>
            <person name="Natvig D.O."/>
            <person name="Lalanne C."/>
            <person name="Gautier V."/>
            <person name="Ament-Velasquez S.L."/>
            <person name="Kruys A."/>
            <person name="Hutchinson M.I."/>
            <person name="Powell A.J."/>
            <person name="Barry K."/>
            <person name="Miller A.N."/>
            <person name="Grigoriev I.V."/>
            <person name="Debuchy R."/>
            <person name="Gladieux P."/>
            <person name="Hiltunen Thoren M."/>
            <person name="Johannesson H."/>
        </authorList>
    </citation>
    <scope>NUCLEOTIDE SEQUENCE</scope>
    <source>
        <strain evidence="4">CBS 103.79</strain>
    </source>
</reference>
<dbReference type="AlphaFoldDB" id="A0AAN6RT84"/>
<evidence type="ECO:0000256" key="1">
    <source>
        <dbReference type="SAM" id="MobiDB-lite"/>
    </source>
</evidence>
<accession>A0AAN6RT84</accession>
<proteinExistence type="predicted"/>
<dbReference type="PANTHER" id="PTHR39460">
    <property type="entry name" value="EXPRESSED PROTEIN"/>
    <property type="match status" value="1"/>
</dbReference>
<evidence type="ECO:0000256" key="2">
    <source>
        <dbReference type="SAM" id="Phobius"/>
    </source>
</evidence>
<keyword evidence="2" id="KW-0812">Transmembrane</keyword>
<keyword evidence="2" id="KW-0472">Membrane</keyword>
<feature type="region of interest" description="Disordered" evidence="1">
    <location>
        <begin position="71"/>
        <end position="111"/>
    </location>
</feature>
<organism evidence="4 5">
    <name type="scientific">Staphylotrichum tortipilum</name>
    <dbReference type="NCBI Taxonomy" id="2831512"/>
    <lineage>
        <taxon>Eukaryota</taxon>
        <taxon>Fungi</taxon>
        <taxon>Dikarya</taxon>
        <taxon>Ascomycota</taxon>
        <taxon>Pezizomycotina</taxon>
        <taxon>Sordariomycetes</taxon>
        <taxon>Sordariomycetidae</taxon>
        <taxon>Sordariales</taxon>
        <taxon>Chaetomiaceae</taxon>
        <taxon>Staphylotrichum</taxon>
    </lineage>
</organism>
<reference evidence="4" key="2">
    <citation type="submission" date="2023-05" db="EMBL/GenBank/DDBJ databases">
        <authorList>
            <consortium name="Lawrence Berkeley National Laboratory"/>
            <person name="Steindorff A."/>
            <person name="Hensen N."/>
            <person name="Bonometti L."/>
            <person name="Westerberg I."/>
            <person name="Brannstrom I.O."/>
            <person name="Guillou S."/>
            <person name="Cros-Aarteil S."/>
            <person name="Calhoun S."/>
            <person name="Haridas S."/>
            <person name="Kuo A."/>
            <person name="Mondo S."/>
            <person name="Pangilinan J."/>
            <person name="Riley R."/>
            <person name="Labutti K."/>
            <person name="Andreopoulos B."/>
            <person name="Lipzen A."/>
            <person name="Chen C."/>
            <person name="Yanf M."/>
            <person name="Daum C."/>
            <person name="Ng V."/>
            <person name="Clum A."/>
            <person name="Ohm R."/>
            <person name="Martin F."/>
            <person name="Silar P."/>
            <person name="Natvig D."/>
            <person name="Lalanne C."/>
            <person name="Gautier V."/>
            <person name="Ament-Velasquez S.L."/>
            <person name="Kruys A."/>
            <person name="Hutchinson M.I."/>
            <person name="Powell A.J."/>
            <person name="Barry K."/>
            <person name="Miller A.N."/>
            <person name="Grigoriev I.V."/>
            <person name="Debuchy R."/>
            <person name="Gladieux P."/>
            <person name="Thoren M.H."/>
            <person name="Johannesson H."/>
        </authorList>
    </citation>
    <scope>NUCLEOTIDE SEQUENCE</scope>
    <source>
        <strain evidence="4">CBS 103.79</strain>
    </source>
</reference>
<dbReference type="InterPro" id="IPR056146">
    <property type="entry name" value="DUF7729"/>
</dbReference>
<feature type="compositionally biased region" description="Low complexity" evidence="1">
    <location>
        <begin position="91"/>
        <end position="111"/>
    </location>
</feature>
<comment type="caution">
    <text evidence="4">The sequence shown here is derived from an EMBL/GenBank/DDBJ whole genome shotgun (WGS) entry which is preliminary data.</text>
</comment>
<evidence type="ECO:0000259" key="3">
    <source>
        <dbReference type="Pfam" id="PF24855"/>
    </source>
</evidence>
<protein>
    <recommendedName>
        <fullName evidence="3">DUF7729 domain-containing protein</fullName>
    </recommendedName>
</protein>
<evidence type="ECO:0000313" key="4">
    <source>
        <dbReference type="EMBL" id="KAK3901668.1"/>
    </source>
</evidence>
<dbReference type="EMBL" id="MU855563">
    <property type="protein sequence ID" value="KAK3901668.1"/>
    <property type="molecule type" value="Genomic_DNA"/>
</dbReference>
<dbReference type="Pfam" id="PF24855">
    <property type="entry name" value="DUF7729"/>
    <property type="match status" value="1"/>
</dbReference>